<dbReference type="Proteomes" id="UP001283361">
    <property type="component" value="Unassembled WGS sequence"/>
</dbReference>
<proteinExistence type="predicted"/>
<evidence type="ECO:0000313" key="1">
    <source>
        <dbReference type="EMBL" id="KAK3790442.1"/>
    </source>
</evidence>
<evidence type="ECO:0000313" key="2">
    <source>
        <dbReference type="Proteomes" id="UP001283361"/>
    </source>
</evidence>
<organism evidence="1 2">
    <name type="scientific">Elysia crispata</name>
    <name type="common">lettuce slug</name>
    <dbReference type="NCBI Taxonomy" id="231223"/>
    <lineage>
        <taxon>Eukaryota</taxon>
        <taxon>Metazoa</taxon>
        <taxon>Spiralia</taxon>
        <taxon>Lophotrochozoa</taxon>
        <taxon>Mollusca</taxon>
        <taxon>Gastropoda</taxon>
        <taxon>Heterobranchia</taxon>
        <taxon>Euthyneura</taxon>
        <taxon>Panpulmonata</taxon>
        <taxon>Sacoglossa</taxon>
        <taxon>Placobranchoidea</taxon>
        <taxon>Plakobranchidae</taxon>
        <taxon>Elysia</taxon>
    </lineage>
</organism>
<reference evidence="1" key="1">
    <citation type="journal article" date="2023" name="G3 (Bethesda)">
        <title>A reference genome for the long-term kleptoplast-retaining sea slug Elysia crispata morphotype clarki.</title>
        <authorList>
            <person name="Eastman K.E."/>
            <person name="Pendleton A.L."/>
            <person name="Shaikh M.A."/>
            <person name="Suttiyut T."/>
            <person name="Ogas R."/>
            <person name="Tomko P."/>
            <person name="Gavelis G."/>
            <person name="Widhalm J.R."/>
            <person name="Wisecaver J.H."/>
        </authorList>
    </citation>
    <scope>NUCLEOTIDE SEQUENCE</scope>
    <source>
        <strain evidence="1">ECLA1</strain>
    </source>
</reference>
<dbReference type="AlphaFoldDB" id="A0AAE1E1F3"/>
<dbReference type="EMBL" id="JAWDGP010001540">
    <property type="protein sequence ID" value="KAK3790442.1"/>
    <property type="molecule type" value="Genomic_DNA"/>
</dbReference>
<protein>
    <submittedName>
        <fullName evidence="1">Uncharacterized protein</fullName>
    </submittedName>
</protein>
<keyword evidence="2" id="KW-1185">Reference proteome</keyword>
<name>A0AAE1E1F3_9GAST</name>
<accession>A0AAE1E1F3</accession>
<comment type="caution">
    <text evidence="1">The sequence shown here is derived from an EMBL/GenBank/DDBJ whole genome shotgun (WGS) entry which is preliminary data.</text>
</comment>
<sequence>MRFDTANQRTVRGSKPRITGHYEIRYRESQDSVSRLGGDDLQIMILLYSTTQGDHAGQIQVLGCGQNVAFEKGQNFILHDSLMLSASLGGNRNKITHRQILAYQFDALCIYIMLMANGRPDESSTLTDVSKSNNCVENV</sequence>
<gene>
    <name evidence="1" type="ORF">RRG08_015911</name>
</gene>